<feature type="region of interest" description="Disordered" evidence="6">
    <location>
        <begin position="407"/>
        <end position="451"/>
    </location>
</feature>
<dbReference type="Pfam" id="PF00082">
    <property type="entry name" value="Peptidase_S8"/>
    <property type="match status" value="1"/>
</dbReference>
<dbReference type="STRING" id="35622.SAMN04489764_0699"/>
<dbReference type="InterPro" id="IPR000209">
    <property type="entry name" value="Peptidase_S8/S53_dom"/>
</dbReference>
<evidence type="ECO:0000256" key="8">
    <source>
        <dbReference type="SAM" id="SignalP"/>
    </source>
</evidence>
<dbReference type="Proteomes" id="UP000217103">
    <property type="component" value="Unassembled WGS sequence"/>
</dbReference>
<keyword evidence="7" id="KW-1133">Transmembrane helix</keyword>
<keyword evidence="4 5" id="KW-0720">Serine protease</keyword>
<keyword evidence="7" id="KW-0812">Transmembrane</keyword>
<feature type="active site" description="Charge relay system" evidence="5">
    <location>
        <position position="283"/>
    </location>
</feature>
<reference evidence="10 11" key="1">
    <citation type="submission" date="2016-10" db="EMBL/GenBank/DDBJ databases">
        <authorList>
            <person name="de Groot N.N."/>
        </authorList>
    </citation>
    <scope>NUCLEOTIDE SEQUENCE [LARGE SCALE GENOMIC DNA]</scope>
    <source>
        <strain evidence="10 11">DSM 43794</strain>
    </source>
</reference>
<feature type="compositionally biased region" description="Pro residues" evidence="6">
    <location>
        <begin position="416"/>
        <end position="451"/>
    </location>
</feature>
<dbReference type="Gene3D" id="3.40.50.200">
    <property type="entry name" value="Peptidase S8/S53 domain"/>
    <property type="match status" value="1"/>
</dbReference>
<dbReference type="InterPro" id="IPR050131">
    <property type="entry name" value="Peptidase_S8_subtilisin-like"/>
</dbReference>
<evidence type="ECO:0000256" key="4">
    <source>
        <dbReference type="ARBA" id="ARBA00022825"/>
    </source>
</evidence>
<evidence type="ECO:0000256" key="3">
    <source>
        <dbReference type="ARBA" id="ARBA00022801"/>
    </source>
</evidence>
<feature type="active site" description="Charge relay system" evidence="5">
    <location>
        <position position="73"/>
    </location>
</feature>
<evidence type="ECO:0000313" key="10">
    <source>
        <dbReference type="EMBL" id="SDQ44393.1"/>
    </source>
</evidence>
<comment type="similarity">
    <text evidence="1 5">Belongs to the peptidase S8 family.</text>
</comment>
<evidence type="ECO:0000313" key="11">
    <source>
        <dbReference type="Proteomes" id="UP000217103"/>
    </source>
</evidence>
<dbReference type="PROSITE" id="PS51892">
    <property type="entry name" value="SUBTILASE"/>
    <property type="match status" value="1"/>
</dbReference>
<dbReference type="InterPro" id="IPR015500">
    <property type="entry name" value="Peptidase_S8_subtilisin-rel"/>
</dbReference>
<dbReference type="GO" id="GO:0006508">
    <property type="term" value="P:proteolysis"/>
    <property type="evidence" value="ECO:0007669"/>
    <property type="project" value="UniProtKB-KW"/>
</dbReference>
<feature type="region of interest" description="Disordered" evidence="6">
    <location>
        <begin position="85"/>
        <end position="107"/>
    </location>
</feature>
<feature type="transmembrane region" description="Helical" evidence="7">
    <location>
        <begin position="379"/>
        <end position="401"/>
    </location>
</feature>
<keyword evidence="8" id="KW-0732">Signal</keyword>
<dbReference type="PANTHER" id="PTHR43806">
    <property type="entry name" value="PEPTIDASE S8"/>
    <property type="match status" value="1"/>
</dbReference>
<keyword evidence="7" id="KW-0472">Membrane</keyword>
<dbReference type="GO" id="GO:0004252">
    <property type="term" value="F:serine-type endopeptidase activity"/>
    <property type="evidence" value="ECO:0007669"/>
    <property type="project" value="UniProtKB-UniRule"/>
</dbReference>
<evidence type="ECO:0000256" key="1">
    <source>
        <dbReference type="ARBA" id="ARBA00011073"/>
    </source>
</evidence>
<keyword evidence="11" id="KW-1185">Reference proteome</keyword>
<keyword evidence="2 5" id="KW-0645">Protease</keyword>
<dbReference type="InterPro" id="IPR036852">
    <property type="entry name" value="Peptidase_S8/S53_dom_sf"/>
</dbReference>
<organism evidence="10 11">
    <name type="scientific">Thermostaphylospora chromogena</name>
    <dbReference type="NCBI Taxonomy" id="35622"/>
    <lineage>
        <taxon>Bacteria</taxon>
        <taxon>Bacillati</taxon>
        <taxon>Actinomycetota</taxon>
        <taxon>Actinomycetes</taxon>
        <taxon>Streptosporangiales</taxon>
        <taxon>Thermomonosporaceae</taxon>
        <taxon>Thermostaphylospora</taxon>
    </lineage>
</organism>
<evidence type="ECO:0000256" key="6">
    <source>
        <dbReference type="SAM" id="MobiDB-lite"/>
    </source>
</evidence>
<evidence type="ECO:0000259" key="9">
    <source>
        <dbReference type="Pfam" id="PF00082"/>
    </source>
</evidence>
<dbReference type="SUPFAM" id="SSF52743">
    <property type="entry name" value="Subtilisin-like"/>
    <property type="match status" value="1"/>
</dbReference>
<keyword evidence="3 5" id="KW-0378">Hydrolase</keyword>
<evidence type="ECO:0000256" key="2">
    <source>
        <dbReference type="ARBA" id="ARBA00022670"/>
    </source>
</evidence>
<feature type="domain" description="Peptidase S8/S53" evidence="9">
    <location>
        <begin position="64"/>
        <end position="331"/>
    </location>
</feature>
<protein>
    <submittedName>
        <fullName evidence="10">Type VII secretion-associated serine protease mycosin</fullName>
    </submittedName>
</protein>
<dbReference type="RefSeq" id="WP_242659064.1">
    <property type="nucleotide sequence ID" value="NZ_FNKK01000002.1"/>
</dbReference>
<dbReference type="EMBL" id="FNKK01000002">
    <property type="protein sequence ID" value="SDQ44393.1"/>
    <property type="molecule type" value="Genomic_DNA"/>
</dbReference>
<feature type="active site" description="Charge relay system" evidence="5">
    <location>
        <position position="109"/>
    </location>
</feature>
<evidence type="ECO:0000256" key="7">
    <source>
        <dbReference type="SAM" id="Phobius"/>
    </source>
</evidence>
<feature type="signal peptide" evidence="8">
    <location>
        <begin position="1"/>
        <end position="24"/>
    </location>
</feature>
<feature type="chain" id="PRO_5038945622" evidence="8">
    <location>
        <begin position="25"/>
        <end position="451"/>
    </location>
</feature>
<gene>
    <name evidence="10" type="ORF">SAMN04489764_0699</name>
</gene>
<dbReference type="PRINTS" id="PR00723">
    <property type="entry name" value="SUBTILISIN"/>
</dbReference>
<dbReference type="AlphaFoldDB" id="A0A1H1AXM5"/>
<proteinExistence type="inferred from homology"/>
<sequence>MLSAARRGVTALALAAITTLTGFAPPTADSATKLDPIPDGKVRERQEWVHQALNTEDAWTVTKGAGVTVAVIDSGVDDRLPELRGRVTNGPNMNSNVIGPEQKARPGRHGTAMASLIAGSGVDGGLLGVAPEATVLSLPMLPDQGVDSGIPTPEAGIMGRDSALARAIRYAANHGADVINMSLGGYGPHPDEREAVAYALSRGVVLVAAVGNDGATEYARQNGTSFWNFPAGYSGVIGVAAVDAEGRPASFSSDNLSVLVAAPGVGVPVALPGGGYESAEGTSPAAALVSGVVALIKARHPDMRPELVARALTASTRNNPSPGYDDKIGFGVVDAAAALRAADQLAGYERGAGDPENKYFGGGPGAADPPRPGPDPVRLWTFFGAALLGVVAFCWAVVALTRRVEQNAAARRRSPPYGPPPIRDYGPFPWPGPGDPGGGPGPRPPGPPPGR</sequence>
<dbReference type="PANTHER" id="PTHR43806:SF11">
    <property type="entry name" value="CEREVISIN-RELATED"/>
    <property type="match status" value="1"/>
</dbReference>
<accession>A0A1H1AXM5</accession>
<feature type="region of interest" description="Disordered" evidence="6">
    <location>
        <begin position="350"/>
        <end position="372"/>
    </location>
</feature>
<name>A0A1H1AXM5_9ACTN</name>
<evidence type="ECO:0000256" key="5">
    <source>
        <dbReference type="PROSITE-ProRule" id="PRU01240"/>
    </source>
</evidence>